<reference evidence="1" key="1">
    <citation type="journal article" date="2022" name="Int. J. Mol. Sci.">
        <title>Draft Genome of Tanacetum Coccineum: Genomic Comparison of Closely Related Tanacetum-Family Plants.</title>
        <authorList>
            <person name="Yamashiro T."/>
            <person name="Shiraishi A."/>
            <person name="Nakayama K."/>
            <person name="Satake H."/>
        </authorList>
    </citation>
    <scope>NUCLEOTIDE SEQUENCE</scope>
</reference>
<evidence type="ECO:0000313" key="1">
    <source>
        <dbReference type="EMBL" id="GJS53972.1"/>
    </source>
</evidence>
<protein>
    <submittedName>
        <fullName evidence="1">Uncharacterized protein</fullName>
    </submittedName>
</protein>
<name>A0ABQ4WM46_9ASTR</name>
<gene>
    <name evidence="1" type="ORF">Tco_0627334</name>
</gene>
<organism evidence="1 2">
    <name type="scientific">Tanacetum coccineum</name>
    <dbReference type="NCBI Taxonomy" id="301880"/>
    <lineage>
        <taxon>Eukaryota</taxon>
        <taxon>Viridiplantae</taxon>
        <taxon>Streptophyta</taxon>
        <taxon>Embryophyta</taxon>
        <taxon>Tracheophyta</taxon>
        <taxon>Spermatophyta</taxon>
        <taxon>Magnoliopsida</taxon>
        <taxon>eudicotyledons</taxon>
        <taxon>Gunneridae</taxon>
        <taxon>Pentapetalae</taxon>
        <taxon>asterids</taxon>
        <taxon>campanulids</taxon>
        <taxon>Asterales</taxon>
        <taxon>Asteraceae</taxon>
        <taxon>Asteroideae</taxon>
        <taxon>Anthemideae</taxon>
        <taxon>Anthemidinae</taxon>
        <taxon>Tanacetum</taxon>
    </lineage>
</organism>
<dbReference type="Proteomes" id="UP001151760">
    <property type="component" value="Unassembled WGS sequence"/>
</dbReference>
<evidence type="ECO:0000313" key="2">
    <source>
        <dbReference type="Proteomes" id="UP001151760"/>
    </source>
</evidence>
<sequence length="99" mass="11612">MKTKVARYEIVGIEYMVPTLWSTIKLGYNKDVEKGIKHCGGKHQLCVKGKKLHAYGHLEEIMVRRADRQLYKFKEGDFIDLHLNNIKDMLLLVVQHKLF</sequence>
<keyword evidence="2" id="KW-1185">Reference proteome</keyword>
<comment type="caution">
    <text evidence="1">The sequence shown here is derived from an EMBL/GenBank/DDBJ whole genome shotgun (WGS) entry which is preliminary data.</text>
</comment>
<dbReference type="EMBL" id="BQNB010008762">
    <property type="protein sequence ID" value="GJS53972.1"/>
    <property type="molecule type" value="Genomic_DNA"/>
</dbReference>
<reference evidence="1" key="2">
    <citation type="submission" date="2022-01" db="EMBL/GenBank/DDBJ databases">
        <authorList>
            <person name="Yamashiro T."/>
            <person name="Shiraishi A."/>
            <person name="Satake H."/>
            <person name="Nakayama K."/>
        </authorList>
    </citation>
    <scope>NUCLEOTIDE SEQUENCE</scope>
</reference>
<proteinExistence type="predicted"/>
<accession>A0ABQ4WM46</accession>